<evidence type="ECO:0000313" key="2">
    <source>
        <dbReference type="EMBL" id="KAF4452370.1"/>
    </source>
</evidence>
<protein>
    <recommendedName>
        <fullName evidence="4">C2H2-type domain-containing protein</fullName>
    </recommendedName>
</protein>
<name>A0A8H4NYF7_9HYPO</name>
<gene>
    <name evidence="2" type="ORF">F53441_4779</name>
</gene>
<evidence type="ECO:0000313" key="3">
    <source>
        <dbReference type="Proteomes" id="UP000605986"/>
    </source>
</evidence>
<proteinExistence type="predicted"/>
<dbReference type="OrthoDB" id="5415338at2759"/>
<organism evidence="2 3">
    <name type="scientific">Fusarium austroafricanum</name>
    <dbReference type="NCBI Taxonomy" id="2364996"/>
    <lineage>
        <taxon>Eukaryota</taxon>
        <taxon>Fungi</taxon>
        <taxon>Dikarya</taxon>
        <taxon>Ascomycota</taxon>
        <taxon>Pezizomycotina</taxon>
        <taxon>Sordariomycetes</taxon>
        <taxon>Hypocreomycetidae</taxon>
        <taxon>Hypocreales</taxon>
        <taxon>Nectriaceae</taxon>
        <taxon>Fusarium</taxon>
        <taxon>Fusarium concolor species complex</taxon>
    </lineage>
</organism>
<dbReference type="Proteomes" id="UP000605986">
    <property type="component" value="Unassembled WGS sequence"/>
</dbReference>
<reference evidence="2" key="1">
    <citation type="submission" date="2020-01" db="EMBL/GenBank/DDBJ databases">
        <title>Identification and distribution of gene clusters putatively required for synthesis of sphingolipid metabolism inhibitors in phylogenetically diverse species of the filamentous fungus Fusarium.</title>
        <authorList>
            <person name="Kim H.-S."/>
            <person name="Busman M."/>
            <person name="Brown D.W."/>
            <person name="Divon H."/>
            <person name="Uhlig S."/>
            <person name="Proctor R.H."/>
        </authorList>
    </citation>
    <scope>NUCLEOTIDE SEQUENCE</scope>
    <source>
        <strain evidence="2">NRRL 53441</strain>
    </source>
</reference>
<dbReference type="AlphaFoldDB" id="A0A8H4NYF7"/>
<evidence type="ECO:0008006" key="4">
    <source>
        <dbReference type="Google" id="ProtNLM"/>
    </source>
</evidence>
<dbReference type="EMBL" id="JAADJG010000189">
    <property type="protein sequence ID" value="KAF4452370.1"/>
    <property type="molecule type" value="Genomic_DNA"/>
</dbReference>
<keyword evidence="3" id="KW-1185">Reference proteome</keyword>
<feature type="region of interest" description="Disordered" evidence="1">
    <location>
        <begin position="801"/>
        <end position="822"/>
    </location>
</feature>
<accession>A0A8H4NYF7</accession>
<sequence length="880" mass="101009">MDSFEWHDAAWMTSGSQDQEGETNPGYLLSVADPREIQYNFGIHPPQFGSPYAYPMTAQLNADPLLFERYSTDTIPIQLKNFNMPATAQSLGICNSQSNNQQWGYQAIDANSQASLLQLPPMDIYPPMPAMRQHNGMDFSIQPDHAATDTVMVDAGIMPGCPAAPGNQPFEKMICPVKVAKSRVRAKKKNSQEKWPKTWHERWEPWREIIKYLKLGQGHTFSELAFEMSSVHGFNFEVSTYQKLGQKWDEFKPDKTKDIDEFPVKKDSSRRRGAAISPKESKRNLHIFKCMVDSQRFRSDNRLLQVPSVPEFYQYKILHSMDILVKKLFDQKRGYGWSANKTTLTLSNQSLVGSATKSLAAWQSLYDKCSGIASLYEGHVMKGTLRRIKVLLDRVLVQVKATEYSCDPHMLLYIWKVCETLIRVNFKERQWSRKYVLVRIFLRSLKARLSDLGFQGSDYLVVIVDSLFSILDSTPRDFKRSLGLGCWKFMEILGSQIGNDHFIVLNIGMYCNRTWGNIWGLVDIEGLQARYNPHLLSSNGDIGALIAQTSSEREGEVMNHAKLERIEFLHTSGLALRDVLSSLKFKRGEDQTRTKHINVLLNLTDHICLELVNLARAPCKREADQEKLAYTTATRALAFALEQLAFDLHEKATTEELDTRKRKKIRKTRNEIAKKAKLGQLTRTANEDEAAIKFSVNPEDITRIYEFMDDAINILRNGDKDCKLRAAQISRQRMTWMGTYSLGEKISNRRGRSKGKDYERERDRADEILASIFPKESLETKENERRQFRRIIVKDANIEEPPMPIRPRRSHKKVAKDSPTPMPRTCEVCGKVFKSRNKLFEQHLNVDGACHNDWSVPRDDLVSHQNPDPFMGYSSPRGWE</sequence>
<comment type="caution">
    <text evidence="2">The sequence shown here is derived from an EMBL/GenBank/DDBJ whole genome shotgun (WGS) entry which is preliminary data.</text>
</comment>
<evidence type="ECO:0000256" key="1">
    <source>
        <dbReference type="SAM" id="MobiDB-lite"/>
    </source>
</evidence>